<dbReference type="EMBL" id="AHCD03000020">
    <property type="protein sequence ID" value="KAF7788532.1"/>
    <property type="molecule type" value="Genomic_DNA"/>
</dbReference>
<name>A0A8T0CEY5_9GAMM</name>
<protein>
    <submittedName>
        <fullName evidence="1">Uncharacterized protein</fullName>
    </submittedName>
</protein>
<organism evidence="1 2">
    <name type="scientific">Pseudoalteromonas rubra</name>
    <dbReference type="NCBI Taxonomy" id="43658"/>
    <lineage>
        <taxon>Bacteria</taxon>
        <taxon>Pseudomonadati</taxon>
        <taxon>Pseudomonadota</taxon>
        <taxon>Gammaproteobacteria</taxon>
        <taxon>Alteromonadales</taxon>
        <taxon>Pseudoalteromonadaceae</taxon>
        <taxon>Pseudoalteromonas</taxon>
    </lineage>
</organism>
<sequence length="496" mass="57903">MGLSDVVQSKNLEQLRSIKRKNLVERHEGKYIATCYPENHLLPFERKLRSLDKTADEFINCSEFDFLFPGKSGTLLTNKGLRGACEALYSGSDKGEDYFSYAKETISKHIKTITGKSLAKWLADEEFGQDAFKTAYLLYDLHLSTPSGLEMLTKRADPRFAEVELFTGHHQPKNRNARLEDSQTIVLSAWLKEFFSKALFYRSETERGMAKNLDFIFTGYLNVHQYIDELKDEQLRTRLRSMVFDEQIFARKSQPREPLSTKIMRAWRTNVKSHNFSNYAHSQIENCFLTADKRKAKQRHITDRVKSKLLLGARLFSWLILQDNVRVIFHQISDLEWHWLLDKTTERERLIYNYFINDYQNGIKLTAKGIGEDSKKTSIFKSLEVLVDNNLRQLVDNKSPYTSINLDNNCELHYAYLMVRAQFACEAQSISAQDFWSRRQRIATQNKKKYEHVENYINAMTLDELNSDINKVNKIMTEHTGSTFRLLPLAKEKECL</sequence>
<reference evidence="1 2" key="1">
    <citation type="journal article" date="2012" name="J. Bacteriol.">
        <title>Genome sequence of the cycloprodigiosin-producing bacterial strain Pseudoalteromonas rubra ATCC 29570(T).</title>
        <authorList>
            <person name="Xie B.B."/>
            <person name="Shu Y.L."/>
            <person name="Qin Q.L."/>
            <person name="Rong J.C."/>
            <person name="Zhang X.Y."/>
            <person name="Chen X.L."/>
            <person name="Zhou B.C."/>
            <person name="Zhang Y.Z."/>
        </authorList>
    </citation>
    <scope>NUCLEOTIDE SEQUENCE [LARGE SCALE GENOMIC DNA]</scope>
    <source>
        <strain evidence="1 2">DSM 6842</strain>
    </source>
</reference>
<dbReference type="GeneID" id="61355689"/>
<comment type="caution">
    <text evidence="1">The sequence shown here is derived from an EMBL/GenBank/DDBJ whole genome shotgun (WGS) entry which is preliminary data.</text>
</comment>
<dbReference type="Proteomes" id="UP000016480">
    <property type="component" value="Unassembled WGS sequence"/>
</dbReference>
<gene>
    <name evidence="1" type="ORF">PRUB_a1520</name>
</gene>
<dbReference type="AlphaFoldDB" id="A0A8T0CEY5"/>
<evidence type="ECO:0000313" key="2">
    <source>
        <dbReference type="Proteomes" id="UP000016480"/>
    </source>
</evidence>
<dbReference type="RefSeq" id="WP_010386711.1">
    <property type="nucleotide sequence ID" value="NZ_AHCD03000020.1"/>
</dbReference>
<accession>A0A8T0CEY5</accession>
<evidence type="ECO:0000313" key="1">
    <source>
        <dbReference type="EMBL" id="KAF7788532.1"/>
    </source>
</evidence>
<proteinExistence type="predicted"/>